<keyword evidence="2" id="KW-1185">Reference proteome</keyword>
<name>A0A9N7UJE6_PLEPL</name>
<gene>
    <name evidence="1" type="ORF">PLEPLA_LOCUS19410</name>
</gene>
<proteinExistence type="predicted"/>
<accession>A0A9N7UJE6</accession>
<reference evidence="1" key="1">
    <citation type="submission" date="2020-03" db="EMBL/GenBank/DDBJ databases">
        <authorList>
            <person name="Weist P."/>
        </authorList>
    </citation>
    <scope>NUCLEOTIDE SEQUENCE</scope>
</reference>
<dbReference type="Proteomes" id="UP001153269">
    <property type="component" value="Unassembled WGS sequence"/>
</dbReference>
<protein>
    <submittedName>
        <fullName evidence="1">Uncharacterized protein</fullName>
    </submittedName>
</protein>
<organism evidence="1 2">
    <name type="scientific">Pleuronectes platessa</name>
    <name type="common">European plaice</name>
    <dbReference type="NCBI Taxonomy" id="8262"/>
    <lineage>
        <taxon>Eukaryota</taxon>
        <taxon>Metazoa</taxon>
        <taxon>Chordata</taxon>
        <taxon>Craniata</taxon>
        <taxon>Vertebrata</taxon>
        <taxon>Euteleostomi</taxon>
        <taxon>Actinopterygii</taxon>
        <taxon>Neopterygii</taxon>
        <taxon>Teleostei</taxon>
        <taxon>Neoteleostei</taxon>
        <taxon>Acanthomorphata</taxon>
        <taxon>Carangaria</taxon>
        <taxon>Pleuronectiformes</taxon>
        <taxon>Pleuronectoidei</taxon>
        <taxon>Pleuronectidae</taxon>
        <taxon>Pleuronectes</taxon>
    </lineage>
</organism>
<comment type="caution">
    <text evidence="1">The sequence shown here is derived from an EMBL/GenBank/DDBJ whole genome shotgun (WGS) entry which is preliminary data.</text>
</comment>
<evidence type="ECO:0000313" key="2">
    <source>
        <dbReference type="Proteomes" id="UP001153269"/>
    </source>
</evidence>
<dbReference type="EMBL" id="CADEAL010001335">
    <property type="protein sequence ID" value="CAB1431354.1"/>
    <property type="molecule type" value="Genomic_DNA"/>
</dbReference>
<dbReference type="AlphaFoldDB" id="A0A9N7UJE6"/>
<evidence type="ECO:0000313" key="1">
    <source>
        <dbReference type="EMBL" id="CAB1431354.1"/>
    </source>
</evidence>
<sequence length="109" mass="12250">MSAQRRPHPPTHGSLSKCVYEVQNEPTSSQHQRLVDKYKRSSAASGFFKNRLNVHPRCWIRSTVSVWSDPVPQSPDRVPPLGRGDAHFYCDSPHHPKQLSVTAPTSPPI</sequence>